<feature type="compositionally biased region" description="Polar residues" evidence="1">
    <location>
        <begin position="598"/>
        <end position="608"/>
    </location>
</feature>
<keyword evidence="4" id="KW-1185">Reference proteome</keyword>
<dbReference type="PROSITE" id="PS50010">
    <property type="entry name" value="DH_2"/>
    <property type="match status" value="1"/>
</dbReference>
<evidence type="ECO:0000313" key="4">
    <source>
        <dbReference type="Proteomes" id="UP000694044"/>
    </source>
</evidence>
<dbReference type="SMART" id="SM00325">
    <property type="entry name" value="RhoGEF"/>
    <property type="match status" value="1"/>
</dbReference>
<name>A0A8T1WE34_9STRA</name>
<accession>A0A8T1WE34</accession>
<gene>
    <name evidence="3" type="ORF">PHYPSEUDO_002693</name>
</gene>
<dbReference type="OrthoDB" id="207120at2759"/>
<feature type="region of interest" description="Disordered" evidence="1">
    <location>
        <begin position="460"/>
        <end position="486"/>
    </location>
</feature>
<proteinExistence type="predicted"/>
<evidence type="ECO:0000259" key="2">
    <source>
        <dbReference type="PROSITE" id="PS50010"/>
    </source>
</evidence>
<dbReference type="Proteomes" id="UP000694044">
    <property type="component" value="Unassembled WGS sequence"/>
</dbReference>
<dbReference type="EMBL" id="JAGDFM010000015">
    <property type="protein sequence ID" value="KAG7391987.1"/>
    <property type="molecule type" value="Genomic_DNA"/>
</dbReference>
<feature type="domain" description="DH" evidence="2">
    <location>
        <begin position="57"/>
        <end position="258"/>
    </location>
</feature>
<dbReference type="Pfam" id="PF00621">
    <property type="entry name" value="RhoGEF"/>
    <property type="match status" value="1"/>
</dbReference>
<feature type="region of interest" description="Disordered" evidence="1">
    <location>
        <begin position="566"/>
        <end position="608"/>
    </location>
</feature>
<sequence>MTMLQSVVPPKLPISDMEVARTPQVMRLAKMTYDERSPRFLRHLQALDHPSKRNWTTVERICSEMTATERDYVSDMTALVERFLDPLSAFADTCCKTSEELPAFTALRCAAHCILGVHKELLKLMELPQPRRFFNFSNTTSSSGLGPMEAVTRVTKAFAFTVEYMKVYAIYCANYLPARAELQSHAKMLDAFALTQSDDDDLSPFDAISDLIKPVQRICRYSLLFHSLVKNATSPEEELLSQEALESVQRVSDLVNARVRDAENNVRLMSLNDSIDNPKLASKLELLRPGRTLLCEMPAAVQVMDRRARLARALHLHTTKHLEKRPCQQQCDTSSVNSEMELLGGANSENEREASVLRESLTSNGQERNKDRQQVILLSDALLIARRGNFHLRVRRHICLSCATVVEATENEDDIAASGAFTKSFALLASKTGCCNCHNLSPNTLKRPVKRRYSLSRSTSQLAVDVQGGDSLDASSPASPSRRRLPRTARQYIVHCESEQKKVELVKLLRGAIARNARSEEPPRSSVSIAATNLSAKLWQSIKQRDFSHTLSLGYSSLLRRRANAMPSDCHEEEVNGSTDESNSDEPPVHHQSDRLLRSSQSATPGAA</sequence>
<dbReference type="GO" id="GO:0005085">
    <property type="term" value="F:guanyl-nucleotide exchange factor activity"/>
    <property type="evidence" value="ECO:0007669"/>
    <property type="project" value="InterPro"/>
</dbReference>
<dbReference type="PANTHER" id="PTHR12673">
    <property type="entry name" value="FACIOGENITAL DYSPLASIA PROTEIN"/>
    <property type="match status" value="1"/>
</dbReference>
<dbReference type="InterPro" id="IPR000219">
    <property type="entry name" value="DH_dom"/>
</dbReference>
<comment type="caution">
    <text evidence="3">The sequence shown here is derived from an EMBL/GenBank/DDBJ whole genome shotgun (WGS) entry which is preliminary data.</text>
</comment>
<protein>
    <recommendedName>
        <fullName evidence="2">DH domain-containing protein</fullName>
    </recommendedName>
</protein>
<dbReference type="InterPro" id="IPR051092">
    <property type="entry name" value="FYVE_RhoGEF_PH"/>
</dbReference>
<dbReference type="AlphaFoldDB" id="A0A8T1WE34"/>
<feature type="compositionally biased region" description="Low complexity" evidence="1">
    <location>
        <begin position="470"/>
        <end position="480"/>
    </location>
</feature>
<evidence type="ECO:0000256" key="1">
    <source>
        <dbReference type="SAM" id="MobiDB-lite"/>
    </source>
</evidence>
<feature type="compositionally biased region" description="Basic and acidic residues" evidence="1">
    <location>
        <begin position="587"/>
        <end position="597"/>
    </location>
</feature>
<dbReference type="PANTHER" id="PTHR12673:SF159">
    <property type="entry name" value="LD03170P"/>
    <property type="match status" value="1"/>
</dbReference>
<evidence type="ECO:0000313" key="3">
    <source>
        <dbReference type="EMBL" id="KAG7391987.1"/>
    </source>
</evidence>
<dbReference type="GO" id="GO:0005737">
    <property type="term" value="C:cytoplasm"/>
    <property type="evidence" value="ECO:0007669"/>
    <property type="project" value="TreeGrafter"/>
</dbReference>
<reference evidence="3" key="1">
    <citation type="submission" date="2021-02" db="EMBL/GenBank/DDBJ databases">
        <authorList>
            <person name="Palmer J.M."/>
        </authorList>
    </citation>
    <scope>NUCLEOTIDE SEQUENCE</scope>
    <source>
        <strain evidence="3">SCRP734</strain>
    </source>
</reference>
<organism evidence="3 4">
    <name type="scientific">Phytophthora pseudosyringae</name>
    <dbReference type="NCBI Taxonomy" id="221518"/>
    <lineage>
        <taxon>Eukaryota</taxon>
        <taxon>Sar</taxon>
        <taxon>Stramenopiles</taxon>
        <taxon>Oomycota</taxon>
        <taxon>Peronosporomycetes</taxon>
        <taxon>Peronosporales</taxon>
        <taxon>Peronosporaceae</taxon>
        <taxon>Phytophthora</taxon>
    </lineage>
</organism>